<evidence type="ECO:0000256" key="1">
    <source>
        <dbReference type="SAM" id="MobiDB-lite"/>
    </source>
</evidence>
<dbReference type="AlphaFoldDB" id="F0VL92"/>
<dbReference type="GO" id="GO:0016020">
    <property type="term" value="C:membrane"/>
    <property type="evidence" value="ECO:0007669"/>
    <property type="project" value="InterPro"/>
</dbReference>
<dbReference type="Proteomes" id="UP000007494">
    <property type="component" value="Chromosome X"/>
</dbReference>
<reference evidence="4" key="1">
    <citation type="submission" date="2011-02" db="EMBL/GenBank/DDBJ databases">
        <authorList>
            <person name="Aslett M."/>
        </authorList>
    </citation>
    <scope>NUCLEOTIDE SEQUENCE</scope>
    <source>
        <strain evidence="4">Liverpool</strain>
    </source>
</reference>
<feature type="domain" description="SRS" evidence="3">
    <location>
        <begin position="194"/>
        <end position="313"/>
    </location>
</feature>
<organism evidence="4 6">
    <name type="scientific">Neospora caninum (strain Liverpool)</name>
    <dbReference type="NCBI Taxonomy" id="572307"/>
    <lineage>
        <taxon>Eukaryota</taxon>
        <taxon>Sar</taxon>
        <taxon>Alveolata</taxon>
        <taxon>Apicomplexa</taxon>
        <taxon>Conoidasida</taxon>
        <taxon>Coccidia</taxon>
        <taxon>Eucoccidiorida</taxon>
        <taxon>Eimeriorina</taxon>
        <taxon>Sarcocystidae</taxon>
        <taxon>Neospora</taxon>
    </lineage>
</organism>
<keyword evidence="6" id="KW-1185">Reference proteome</keyword>
<dbReference type="RefSeq" id="XP_003884872.1">
    <property type="nucleotide sequence ID" value="XM_003884823.1"/>
</dbReference>
<keyword evidence="2" id="KW-0732">Signal</keyword>
<evidence type="ECO:0000256" key="2">
    <source>
        <dbReference type="SAM" id="SignalP"/>
    </source>
</evidence>
<protein>
    <submittedName>
        <fullName evidence="4">SRS domain-containing protein</fullName>
    </submittedName>
</protein>
<gene>
    <name evidence="5" type="ORF">BN1204_052700</name>
    <name evidence="4" type="ORF">NCLIV_052700</name>
</gene>
<dbReference type="EMBL" id="LN714485">
    <property type="protein sequence ID" value="CEL69563.1"/>
    <property type="molecule type" value="Genomic_DNA"/>
</dbReference>
<dbReference type="Gene3D" id="2.60.40.1320">
    <property type="entry name" value="SRS domain"/>
    <property type="match status" value="2"/>
</dbReference>
<feature type="chain" id="PRO_5007655163" evidence="2">
    <location>
        <begin position="22"/>
        <end position="347"/>
    </location>
</feature>
<name>F0VL92_NEOCL</name>
<dbReference type="InParanoid" id="F0VL92"/>
<dbReference type="SUPFAM" id="SSF74877">
    <property type="entry name" value="Major surface antigen p30, SAG1"/>
    <property type="match status" value="1"/>
</dbReference>
<dbReference type="Pfam" id="PF04092">
    <property type="entry name" value="SAG"/>
    <property type="match status" value="2"/>
</dbReference>
<reference evidence="6" key="3">
    <citation type="journal article" date="2012" name="PLoS Pathog.">
        <title>Comparative genomics of the apicomplexan parasites Toxoplasma gondii and Neospora caninum: Coccidia differing in host range and transmission strategy.</title>
        <authorList>
            <person name="Reid A.J."/>
            <person name="Vermont S.J."/>
            <person name="Cotton J.A."/>
            <person name="Harris D."/>
            <person name="Hill-Cawthorne G.A."/>
            <person name="Konen-Waisman S."/>
            <person name="Latham S.M."/>
            <person name="Mourier T."/>
            <person name="Norton R."/>
            <person name="Quail M.A."/>
            <person name="Sanders M."/>
            <person name="Shanmugam D."/>
            <person name="Sohal A."/>
            <person name="Wasmuth J.D."/>
            <person name="Brunk B."/>
            <person name="Grigg M.E."/>
            <person name="Howard J.C."/>
            <person name="Parkinson J."/>
            <person name="Roos D.S."/>
            <person name="Trees A.J."/>
            <person name="Berriman M."/>
            <person name="Pain A."/>
            <person name="Wastling J.M."/>
        </authorList>
    </citation>
    <scope>NUCLEOTIDE SEQUENCE [LARGE SCALE GENOMIC DNA]</scope>
    <source>
        <strain evidence="6">Liverpool</strain>
    </source>
</reference>
<proteinExistence type="predicted"/>
<sequence>MALRTFVVISVASFFLKPTSSYASEAGSPAAVQGVKSCDSEPEGEAVSEIHLTLSPGVDSVSFICSAKENAVLKPSTTKVFVDQGCDRSETLDSLFAGATLEENTAGDSKKSYTLKIPPVTRQIQKLLYYKCSFTTAVQPLLGDQGPSVSTKDCKVIITVEKVEQTEPPPDSNDQQQPQTAPESTDEQQTDLVECDSTATTKEAGVSAESPHSFKCGAGMSLHPTNLTDVFDDQDGKCAAEVALQTLVDATLTKTETEATHNGQPVYQLAVKTAPSEDTALCYKCVTTSSNLETKTNTDEASAAKECLLKISVKGSASSAFSSTWGAAKTAIAFFVTVPPVLGVVDI</sequence>
<dbReference type="EMBL" id="FR823391">
    <property type="protein sequence ID" value="CBZ54844.1"/>
    <property type="molecule type" value="Genomic_DNA"/>
</dbReference>
<reference evidence="4" key="2">
    <citation type="submission" date="2011-03" db="EMBL/GenBank/DDBJ databases">
        <title>Comparative genomics and transcriptomics of Neospora caninum and Toxoplasma gondii.</title>
        <authorList>
            <person name="Reid A.J."/>
            <person name="Sohal A."/>
            <person name="Harris D."/>
            <person name="Quail M."/>
            <person name="Sanders M."/>
            <person name="Berriman M."/>
            <person name="Wastling J.M."/>
            <person name="Pain A."/>
        </authorList>
    </citation>
    <scope>NUCLEOTIDE SEQUENCE</scope>
    <source>
        <strain evidence="4">Liverpool</strain>
    </source>
</reference>
<dbReference type="VEuPathDB" id="ToxoDB:NCLIV_052700"/>
<evidence type="ECO:0000259" key="3">
    <source>
        <dbReference type="Pfam" id="PF04092"/>
    </source>
</evidence>
<evidence type="ECO:0000313" key="4">
    <source>
        <dbReference type="EMBL" id="CBZ54844.1"/>
    </source>
</evidence>
<evidence type="ECO:0000313" key="5">
    <source>
        <dbReference type="EMBL" id="CEL69563.1"/>
    </source>
</evidence>
<feature type="signal peptide" evidence="2">
    <location>
        <begin position="1"/>
        <end position="21"/>
    </location>
</feature>
<dbReference type="InterPro" id="IPR007226">
    <property type="entry name" value="SRS_dom"/>
</dbReference>
<feature type="domain" description="SRS" evidence="3">
    <location>
        <begin position="37"/>
        <end position="160"/>
    </location>
</feature>
<evidence type="ECO:0000313" key="6">
    <source>
        <dbReference type="Proteomes" id="UP000007494"/>
    </source>
</evidence>
<dbReference type="GeneID" id="13446548"/>
<dbReference type="InterPro" id="IPR036755">
    <property type="entry name" value="SRS_dom_sf"/>
</dbReference>
<reference evidence="5" key="4">
    <citation type="journal article" date="2015" name="PLoS ONE">
        <title>Comprehensive Evaluation of Toxoplasma gondii VEG and Neospora caninum LIV Genomes with Tachyzoite Stage Transcriptome and Proteome Defines Novel Transcript Features.</title>
        <authorList>
            <person name="Ramaprasad A."/>
            <person name="Mourier T."/>
            <person name="Naeem R."/>
            <person name="Malas T.B."/>
            <person name="Moussa E."/>
            <person name="Panigrahi A."/>
            <person name="Vermont S.J."/>
            <person name="Otto T.D."/>
            <person name="Wastling J."/>
            <person name="Pain A."/>
        </authorList>
    </citation>
    <scope>NUCLEOTIDE SEQUENCE</scope>
    <source>
        <strain evidence="5">Liverpool</strain>
    </source>
</reference>
<accession>F0VL92</accession>
<feature type="region of interest" description="Disordered" evidence="1">
    <location>
        <begin position="162"/>
        <end position="191"/>
    </location>
</feature>